<protein>
    <submittedName>
        <fullName evidence="2">Uncharacterized protein</fullName>
    </submittedName>
</protein>
<dbReference type="AlphaFoldDB" id="A0AAV7RZ03"/>
<keyword evidence="3" id="KW-1185">Reference proteome</keyword>
<gene>
    <name evidence="2" type="ORF">NDU88_008902</name>
</gene>
<reference evidence="2" key="1">
    <citation type="journal article" date="2022" name="bioRxiv">
        <title>Sequencing and chromosome-scale assembly of the giantPleurodeles waltlgenome.</title>
        <authorList>
            <person name="Brown T."/>
            <person name="Elewa A."/>
            <person name="Iarovenko S."/>
            <person name="Subramanian E."/>
            <person name="Araus A.J."/>
            <person name="Petzold A."/>
            <person name="Susuki M."/>
            <person name="Suzuki K.-i.T."/>
            <person name="Hayashi T."/>
            <person name="Toyoda A."/>
            <person name="Oliveira C."/>
            <person name="Osipova E."/>
            <person name="Leigh N.D."/>
            <person name="Simon A."/>
            <person name="Yun M.H."/>
        </authorList>
    </citation>
    <scope>NUCLEOTIDE SEQUENCE</scope>
    <source>
        <strain evidence="2">20211129_DDA</strain>
        <tissue evidence="2">Liver</tissue>
    </source>
</reference>
<evidence type="ECO:0000313" key="2">
    <source>
        <dbReference type="EMBL" id="KAJ1156178.1"/>
    </source>
</evidence>
<dbReference type="Proteomes" id="UP001066276">
    <property type="component" value="Chromosome 5"/>
</dbReference>
<accession>A0AAV7RZ03</accession>
<organism evidence="2 3">
    <name type="scientific">Pleurodeles waltl</name>
    <name type="common">Iberian ribbed newt</name>
    <dbReference type="NCBI Taxonomy" id="8319"/>
    <lineage>
        <taxon>Eukaryota</taxon>
        <taxon>Metazoa</taxon>
        <taxon>Chordata</taxon>
        <taxon>Craniata</taxon>
        <taxon>Vertebrata</taxon>
        <taxon>Euteleostomi</taxon>
        <taxon>Amphibia</taxon>
        <taxon>Batrachia</taxon>
        <taxon>Caudata</taxon>
        <taxon>Salamandroidea</taxon>
        <taxon>Salamandridae</taxon>
        <taxon>Pleurodelinae</taxon>
        <taxon>Pleurodeles</taxon>
    </lineage>
</organism>
<dbReference type="EMBL" id="JANPWB010000009">
    <property type="protein sequence ID" value="KAJ1156178.1"/>
    <property type="molecule type" value="Genomic_DNA"/>
</dbReference>
<sequence length="273" mass="30586">MMAEQWEETEAIKVILTYTRELKEALHAVWEDVHTQLKETQTRQKTHDDTGSKNWELTIGQKVLLLLATTENKLLARWQGPYTVHEKVTLVTYRIEIPIGSDKSQIYQINLLKMRYEKDDNDLNLYITTSQESEIPVFPTPPESDEEGEPHFASGNPPDKPDENAKARGIETAEKIARTLTNHEEPKWRPPPGLELAGPRTYGKGTESLPRTGGLARAPGPFRRQPCVSAEFGEEARPYGGGRRGTRRRGSPRTGPQTIGGNQIVSGPHQAAC</sequence>
<feature type="region of interest" description="Disordered" evidence="1">
    <location>
        <begin position="130"/>
        <end position="165"/>
    </location>
</feature>
<comment type="caution">
    <text evidence="2">The sequence shown here is derived from an EMBL/GenBank/DDBJ whole genome shotgun (WGS) entry which is preliminary data.</text>
</comment>
<name>A0AAV7RZ03_PLEWA</name>
<feature type="region of interest" description="Disordered" evidence="1">
    <location>
        <begin position="179"/>
        <end position="273"/>
    </location>
</feature>
<evidence type="ECO:0000256" key="1">
    <source>
        <dbReference type="SAM" id="MobiDB-lite"/>
    </source>
</evidence>
<proteinExistence type="predicted"/>
<evidence type="ECO:0000313" key="3">
    <source>
        <dbReference type="Proteomes" id="UP001066276"/>
    </source>
</evidence>
<feature type="compositionally biased region" description="Basic and acidic residues" evidence="1">
    <location>
        <begin position="179"/>
        <end position="188"/>
    </location>
</feature>